<dbReference type="PROSITE" id="PS50835">
    <property type="entry name" value="IG_LIKE"/>
    <property type="match status" value="2"/>
</dbReference>
<feature type="domain" description="Ig-like" evidence="3">
    <location>
        <begin position="99"/>
        <end position="190"/>
    </location>
</feature>
<reference evidence="4" key="1">
    <citation type="submission" date="2021-06" db="EMBL/GenBank/DDBJ databases">
        <authorList>
            <person name="Hodson N. C."/>
            <person name="Mongue J. A."/>
            <person name="Jaron S. K."/>
        </authorList>
    </citation>
    <scope>NUCLEOTIDE SEQUENCE</scope>
</reference>
<protein>
    <recommendedName>
        <fullName evidence="3">Ig-like domain-containing protein</fullName>
    </recommendedName>
</protein>
<proteinExistence type="predicted"/>
<gene>
    <name evidence="4" type="ORF">AFUS01_LOCUS28184</name>
</gene>
<dbReference type="PANTHER" id="PTHR23278">
    <property type="entry name" value="SIDESTEP PROTEIN"/>
    <property type="match status" value="1"/>
</dbReference>
<name>A0A8J2PJH9_9HEXA</name>
<dbReference type="SMART" id="SM00409">
    <property type="entry name" value="IG"/>
    <property type="match status" value="2"/>
</dbReference>
<dbReference type="Pfam" id="PF13927">
    <property type="entry name" value="Ig_3"/>
    <property type="match status" value="2"/>
</dbReference>
<feature type="non-terminal residue" evidence="4">
    <location>
        <position position="1"/>
    </location>
</feature>
<dbReference type="AlphaFoldDB" id="A0A8J2PJH9"/>
<dbReference type="InterPro" id="IPR003961">
    <property type="entry name" value="FN3_dom"/>
</dbReference>
<keyword evidence="5" id="KW-1185">Reference proteome</keyword>
<keyword evidence="2" id="KW-1133">Transmembrane helix</keyword>
<dbReference type="Proteomes" id="UP000708208">
    <property type="component" value="Unassembled WGS sequence"/>
</dbReference>
<dbReference type="InterPro" id="IPR003599">
    <property type="entry name" value="Ig_sub"/>
</dbReference>
<keyword evidence="2" id="KW-0472">Membrane</keyword>
<dbReference type="SMART" id="SM00408">
    <property type="entry name" value="IGc2"/>
    <property type="match status" value="2"/>
</dbReference>
<evidence type="ECO:0000256" key="1">
    <source>
        <dbReference type="SAM" id="MobiDB-lite"/>
    </source>
</evidence>
<evidence type="ECO:0000259" key="3">
    <source>
        <dbReference type="PROSITE" id="PS50835"/>
    </source>
</evidence>
<dbReference type="OrthoDB" id="5843397at2759"/>
<dbReference type="CDD" id="cd00096">
    <property type="entry name" value="Ig"/>
    <property type="match status" value="1"/>
</dbReference>
<dbReference type="InterPro" id="IPR003598">
    <property type="entry name" value="Ig_sub2"/>
</dbReference>
<dbReference type="EMBL" id="CAJVCH010399009">
    <property type="protein sequence ID" value="CAG7817630.1"/>
    <property type="molecule type" value="Genomic_DNA"/>
</dbReference>
<keyword evidence="2" id="KW-0812">Transmembrane</keyword>
<feature type="transmembrane region" description="Helical" evidence="2">
    <location>
        <begin position="310"/>
        <end position="332"/>
    </location>
</feature>
<evidence type="ECO:0000313" key="4">
    <source>
        <dbReference type="EMBL" id="CAG7817630.1"/>
    </source>
</evidence>
<evidence type="ECO:0000313" key="5">
    <source>
        <dbReference type="Proteomes" id="UP000708208"/>
    </source>
</evidence>
<feature type="domain" description="Ig-like" evidence="3">
    <location>
        <begin position="2"/>
        <end position="94"/>
    </location>
</feature>
<organism evidence="4 5">
    <name type="scientific">Allacma fusca</name>
    <dbReference type="NCBI Taxonomy" id="39272"/>
    <lineage>
        <taxon>Eukaryota</taxon>
        <taxon>Metazoa</taxon>
        <taxon>Ecdysozoa</taxon>
        <taxon>Arthropoda</taxon>
        <taxon>Hexapoda</taxon>
        <taxon>Collembola</taxon>
        <taxon>Symphypleona</taxon>
        <taxon>Sminthuridae</taxon>
        <taxon>Allacma</taxon>
    </lineage>
</organism>
<evidence type="ECO:0000256" key="2">
    <source>
        <dbReference type="SAM" id="Phobius"/>
    </source>
</evidence>
<feature type="region of interest" description="Disordered" evidence="1">
    <location>
        <begin position="427"/>
        <end position="458"/>
    </location>
</feature>
<comment type="caution">
    <text evidence="4">The sequence shown here is derived from an EMBL/GenBank/DDBJ whole genome shotgun (WGS) entry which is preliminary data.</text>
</comment>
<sequence length="506" mass="55933">IPILNLALGSNLDPENIREGGDVYFECMIHANPWVYKVVWLHNGVVVQHNASAGIIMSNQSLVLQRVKRSSAGEYICTATNIEGEGRSNPVELNVMFKPVCKVEQKRIFGVAKGEQVEIECKVDSHPEADNFKWAFNNSADTIDVPQTRFSTVNTAKVASSSVLTYIPMTELDYGSVICWGTNSIGQQVEPCVFHIMAAGKPDPPFNCSVQNITSESLEIDCIEGFDWGLPQLFYVEIADAGSHRLVSNLSSPIPFFIVSNLRPGQSVRLFIYAANRKGTSDKIILEGQTIQEAEKRTAASQVDFELTPILGVCVGVVCGLLLVAFGIILTLKFRKDSRNNPVLKATKTEYRVEVTEAEEKNPDIIPSSKEPDYFYNKDGIFNGPKRNGSITENFRNCTYYSDKVSENFSNSEITYAELCLDSTGNPNGSNTLPGPGGPGWSTVDRKRRRNPMEESSSQTVIYATIDHCRRTNGEPPAHSNLPPHQREIVSVRTPLLVNSQQESCV</sequence>
<accession>A0A8J2PJH9</accession>
<dbReference type="PANTHER" id="PTHR23278:SF19">
    <property type="entry name" value="OBSCURIN"/>
    <property type="match status" value="1"/>
</dbReference>
<dbReference type="InterPro" id="IPR007110">
    <property type="entry name" value="Ig-like_dom"/>
</dbReference>
<dbReference type="CDD" id="cd00063">
    <property type="entry name" value="FN3"/>
    <property type="match status" value="1"/>
</dbReference>